<dbReference type="InterPro" id="IPR046532">
    <property type="entry name" value="DUF6597"/>
</dbReference>
<dbReference type="STRING" id="1257025.LEP1GSC203_1855"/>
<dbReference type="PANTHER" id="PTHR46796">
    <property type="entry name" value="HTH-TYPE TRANSCRIPTIONAL ACTIVATOR RHAS-RELATED"/>
    <property type="match status" value="1"/>
</dbReference>
<dbReference type="EMBL" id="AOGW02000010">
    <property type="protein sequence ID" value="EMY61270.1"/>
    <property type="molecule type" value="Genomic_DNA"/>
</dbReference>
<keyword evidence="6" id="KW-1185">Reference proteome</keyword>
<name>N1VW38_9LEPT</name>
<dbReference type="SMART" id="SM00342">
    <property type="entry name" value="HTH_ARAC"/>
    <property type="match status" value="1"/>
</dbReference>
<proteinExistence type="predicted"/>
<evidence type="ECO:0000313" key="6">
    <source>
        <dbReference type="Proteomes" id="UP000012371"/>
    </source>
</evidence>
<evidence type="ECO:0000256" key="1">
    <source>
        <dbReference type="ARBA" id="ARBA00023015"/>
    </source>
</evidence>
<sequence length="273" mass="31707">MDYQTFSPHPELSSIVNCYWTLKIPKVGSHQRQRIIPDGCMEMAFILGDEIKRYTTGNDYILQPRACVIGQITEPFYIEPTGSVDTFAVRFYPYGFVNFLTIPIDSLANKETPLSTLFERDVALDLEENIIQAKNTEMRIKVIENFLLKMLEERTTIDRIVKTTIYILMETRGKVSIAKILNNDKTKRKQLERQFLKQVGMTPKKLGKIIRMQAALKMVLHQDSKNLTQIAYESEYFDQSHFIKDFIEFTGSSPKHFFNDDSLLLSSLFYKKS</sequence>
<dbReference type="InterPro" id="IPR050204">
    <property type="entry name" value="AraC_XylS_family_regulators"/>
</dbReference>
<dbReference type="GO" id="GO:0003700">
    <property type="term" value="F:DNA-binding transcription factor activity"/>
    <property type="evidence" value="ECO:0007669"/>
    <property type="project" value="InterPro"/>
</dbReference>
<comment type="caution">
    <text evidence="5">The sequence shown here is derived from an EMBL/GenBank/DDBJ whole genome shotgun (WGS) entry which is preliminary data.</text>
</comment>
<dbReference type="PROSITE" id="PS01124">
    <property type="entry name" value="HTH_ARAC_FAMILY_2"/>
    <property type="match status" value="1"/>
</dbReference>
<dbReference type="Gene3D" id="1.10.10.60">
    <property type="entry name" value="Homeodomain-like"/>
    <property type="match status" value="1"/>
</dbReference>
<protein>
    <submittedName>
        <fullName evidence="5">DNA-binding helix-turn-helix protein</fullName>
    </submittedName>
</protein>
<evidence type="ECO:0000256" key="2">
    <source>
        <dbReference type="ARBA" id="ARBA00023125"/>
    </source>
</evidence>
<dbReference type="OrthoDB" id="323290at2"/>
<dbReference type="SUPFAM" id="SSF46689">
    <property type="entry name" value="Homeodomain-like"/>
    <property type="match status" value="1"/>
</dbReference>
<dbReference type="InterPro" id="IPR018060">
    <property type="entry name" value="HTH_AraC"/>
</dbReference>
<evidence type="ECO:0000313" key="5">
    <source>
        <dbReference type="EMBL" id="EMY61270.1"/>
    </source>
</evidence>
<dbReference type="Proteomes" id="UP000012371">
    <property type="component" value="Unassembled WGS sequence"/>
</dbReference>
<keyword evidence="1" id="KW-0805">Transcription regulation</keyword>
<gene>
    <name evidence="5" type="ORF">LEP1GSC203_1855</name>
</gene>
<dbReference type="Pfam" id="PF12833">
    <property type="entry name" value="HTH_18"/>
    <property type="match status" value="1"/>
</dbReference>
<dbReference type="PANTHER" id="PTHR46796:SF13">
    <property type="entry name" value="HTH-TYPE TRANSCRIPTIONAL ACTIVATOR RHAS"/>
    <property type="match status" value="1"/>
</dbReference>
<evidence type="ECO:0000259" key="4">
    <source>
        <dbReference type="PROSITE" id="PS01124"/>
    </source>
</evidence>
<organism evidence="5 6">
    <name type="scientific">Leptospira terpstrae serovar Hualin str. LT 11-33 = ATCC 700639</name>
    <dbReference type="NCBI Taxonomy" id="1257025"/>
    <lineage>
        <taxon>Bacteria</taxon>
        <taxon>Pseudomonadati</taxon>
        <taxon>Spirochaetota</taxon>
        <taxon>Spirochaetia</taxon>
        <taxon>Leptospirales</taxon>
        <taxon>Leptospiraceae</taxon>
        <taxon>Leptospira</taxon>
    </lineage>
</organism>
<dbReference type="RefSeq" id="WP_002973937.1">
    <property type="nucleotide sequence ID" value="NZ_AOGW02000010.1"/>
</dbReference>
<dbReference type="InterPro" id="IPR009057">
    <property type="entry name" value="Homeodomain-like_sf"/>
</dbReference>
<keyword evidence="2 5" id="KW-0238">DNA-binding</keyword>
<dbReference type="AlphaFoldDB" id="N1VW38"/>
<reference evidence="5" key="1">
    <citation type="submission" date="2013-03" db="EMBL/GenBank/DDBJ databases">
        <authorList>
            <person name="Harkins D.M."/>
            <person name="Durkin A.S."/>
            <person name="Brinkac L.M."/>
            <person name="Haft D.H."/>
            <person name="Selengut J.D."/>
            <person name="Sanka R."/>
            <person name="DePew J."/>
            <person name="Purushe J."/>
            <person name="Hartskeerl R.A."/>
            <person name="Ahmed A."/>
            <person name="van der Linden H."/>
            <person name="Goris M.G.A."/>
            <person name="Vinetz J.M."/>
            <person name="Sutton G.G."/>
            <person name="Nierman W.C."/>
            <person name="Fouts D.E."/>
        </authorList>
    </citation>
    <scope>NUCLEOTIDE SEQUENCE [LARGE SCALE GENOMIC DNA]</scope>
    <source>
        <strain evidence="5">LT 11-33</strain>
    </source>
</reference>
<accession>N1VW38</accession>
<dbReference type="GO" id="GO:0043565">
    <property type="term" value="F:sequence-specific DNA binding"/>
    <property type="evidence" value="ECO:0007669"/>
    <property type="project" value="InterPro"/>
</dbReference>
<dbReference type="Pfam" id="PF20240">
    <property type="entry name" value="DUF6597"/>
    <property type="match status" value="1"/>
</dbReference>
<keyword evidence="3" id="KW-0804">Transcription</keyword>
<evidence type="ECO:0000256" key="3">
    <source>
        <dbReference type="ARBA" id="ARBA00023163"/>
    </source>
</evidence>
<feature type="domain" description="HTH araC/xylS-type" evidence="4">
    <location>
        <begin position="161"/>
        <end position="260"/>
    </location>
</feature>